<gene>
    <name evidence="2" type="ORF">NDU88_007670</name>
</gene>
<sequence length="75" mass="8000">MCGPAGYTQCYTEEKRKAAGAGHWCHAALELRRTRRGVERIPLRGKSSSGSTSKAAWGRKEKPVALVRSVSGAAG</sequence>
<keyword evidence="3" id="KW-1185">Reference proteome</keyword>
<feature type="compositionally biased region" description="Low complexity" evidence="1">
    <location>
        <begin position="45"/>
        <end position="56"/>
    </location>
</feature>
<reference evidence="2" key="1">
    <citation type="journal article" date="2022" name="bioRxiv">
        <title>Sequencing and chromosome-scale assembly of the giantPleurodeles waltlgenome.</title>
        <authorList>
            <person name="Brown T."/>
            <person name="Elewa A."/>
            <person name="Iarovenko S."/>
            <person name="Subramanian E."/>
            <person name="Araus A.J."/>
            <person name="Petzold A."/>
            <person name="Susuki M."/>
            <person name="Suzuki K.-i.T."/>
            <person name="Hayashi T."/>
            <person name="Toyoda A."/>
            <person name="Oliveira C."/>
            <person name="Osipova E."/>
            <person name="Leigh N.D."/>
            <person name="Simon A."/>
            <person name="Yun M.H."/>
        </authorList>
    </citation>
    <scope>NUCLEOTIDE SEQUENCE</scope>
    <source>
        <strain evidence="2">20211129_DDA</strain>
        <tissue evidence="2">Liver</tissue>
    </source>
</reference>
<dbReference type="AlphaFoldDB" id="A0AAV7NWY8"/>
<name>A0AAV7NWY8_PLEWA</name>
<evidence type="ECO:0000256" key="1">
    <source>
        <dbReference type="SAM" id="MobiDB-lite"/>
    </source>
</evidence>
<feature type="region of interest" description="Disordered" evidence="1">
    <location>
        <begin position="40"/>
        <end position="61"/>
    </location>
</feature>
<accession>A0AAV7NWY8</accession>
<dbReference type="EMBL" id="JANPWB010000012">
    <property type="protein sequence ID" value="KAJ1119485.1"/>
    <property type="molecule type" value="Genomic_DNA"/>
</dbReference>
<dbReference type="Proteomes" id="UP001066276">
    <property type="component" value="Chromosome 8"/>
</dbReference>
<evidence type="ECO:0000313" key="2">
    <source>
        <dbReference type="EMBL" id="KAJ1119485.1"/>
    </source>
</evidence>
<proteinExistence type="predicted"/>
<comment type="caution">
    <text evidence="2">The sequence shown here is derived from an EMBL/GenBank/DDBJ whole genome shotgun (WGS) entry which is preliminary data.</text>
</comment>
<evidence type="ECO:0000313" key="3">
    <source>
        <dbReference type="Proteomes" id="UP001066276"/>
    </source>
</evidence>
<protein>
    <submittedName>
        <fullName evidence="2">Uncharacterized protein</fullName>
    </submittedName>
</protein>
<organism evidence="2 3">
    <name type="scientific">Pleurodeles waltl</name>
    <name type="common">Iberian ribbed newt</name>
    <dbReference type="NCBI Taxonomy" id="8319"/>
    <lineage>
        <taxon>Eukaryota</taxon>
        <taxon>Metazoa</taxon>
        <taxon>Chordata</taxon>
        <taxon>Craniata</taxon>
        <taxon>Vertebrata</taxon>
        <taxon>Euteleostomi</taxon>
        <taxon>Amphibia</taxon>
        <taxon>Batrachia</taxon>
        <taxon>Caudata</taxon>
        <taxon>Salamandroidea</taxon>
        <taxon>Salamandridae</taxon>
        <taxon>Pleurodelinae</taxon>
        <taxon>Pleurodeles</taxon>
    </lineage>
</organism>